<dbReference type="InterPro" id="IPR038765">
    <property type="entry name" value="Papain-like_cys_pep_sf"/>
</dbReference>
<feature type="signal peptide" evidence="2">
    <location>
        <begin position="1"/>
        <end position="17"/>
    </location>
</feature>
<dbReference type="OrthoDB" id="3648721at2"/>
<comment type="similarity">
    <text evidence="1">Belongs to the peptidase C1 family.</text>
</comment>
<organism evidence="4 5">
    <name type="scientific">Maribacter vaceletii</name>
    <dbReference type="NCBI Taxonomy" id="1206816"/>
    <lineage>
        <taxon>Bacteria</taxon>
        <taxon>Pseudomonadati</taxon>
        <taxon>Bacteroidota</taxon>
        <taxon>Flavobacteriia</taxon>
        <taxon>Flavobacteriales</taxon>
        <taxon>Flavobacteriaceae</taxon>
        <taxon>Maribacter</taxon>
    </lineage>
</organism>
<feature type="chain" id="PRO_5019849969" evidence="2">
    <location>
        <begin position="18"/>
        <end position="481"/>
    </location>
</feature>
<name>A0A495ECN6_9FLAO</name>
<feature type="domain" description="Peptidase C1A papain C-terminal" evidence="3">
    <location>
        <begin position="51"/>
        <end position="270"/>
    </location>
</feature>
<reference evidence="4 5" key="1">
    <citation type="submission" date="2018-10" db="EMBL/GenBank/DDBJ databases">
        <title>Genomic Encyclopedia of Archaeal and Bacterial Type Strains, Phase II (KMG-II): from individual species to whole genera.</title>
        <authorList>
            <person name="Goeker M."/>
        </authorList>
    </citation>
    <scope>NUCLEOTIDE SEQUENCE [LARGE SCALE GENOMIC DNA]</scope>
    <source>
        <strain evidence="4 5">DSM 25230</strain>
    </source>
</reference>
<evidence type="ECO:0000256" key="1">
    <source>
        <dbReference type="ARBA" id="ARBA00008455"/>
    </source>
</evidence>
<evidence type="ECO:0000259" key="3">
    <source>
        <dbReference type="SMART" id="SM00645"/>
    </source>
</evidence>
<dbReference type="Proteomes" id="UP000269412">
    <property type="component" value="Unassembled WGS sequence"/>
</dbReference>
<dbReference type="InterPro" id="IPR013128">
    <property type="entry name" value="Peptidase_C1A"/>
</dbReference>
<dbReference type="SMART" id="SM00645">
    <property type="entry name" value="Pept_C1"/>
    <property type="match status" value="1"/>
</dbReference>
<dbReference type="GO" id="GO:0008234">
    <property type="term" value="F:cysteine-type peptidase activity"/>
    <property type="evidence" value="ECO:0007669"/>
    <property type="project" value="InterPro"/>
</dbReference>
<gene>
    <name evidence="4" type="ORF">CLV91_0732</name>
</gene>
<dbReference type="InterPro" id="IPR025660">
    <property type="entry name" value="Pept_his_AS"/>
</dbReference>
<dbReference type="GO" id="GO:0006508">
    <property type="term" value="P:proteolysis"/>
    <property type="evidence" value="ECO:0007669"/>
    <property type="project" value="InterPro"/>
</dbReference>
<dbReference type="CDD" id="cd02619">
    <property type="entry name" value="Peptidase_C1"/>
    <property type="match status" value="1"/>
</dbReference>
<dbReference type="EMBL" id="RBIQ01000007">
    <property type="protein sequence ID" value="RKR14654.1"/>
    <property type="molecule type" value="Genomic_DNA"/>
</dbReference>
<comment type="caution">
    <text evidence="4">The sequence shown here is derived from an EMBL/GenBank/DDBJ whole genome shotgun (WGS) entry which is preliminary data.</text>
</comment>
<protein>
    <submittedName>
        <fullName evidence="4">Uncharacterized protein DUF4384</fullName>
    </submittedName>
</protein>
<accession>A0A495ECN6</accession>
<dbReference type="AlphaFoldDB" id="A0A495ECN6"/>
<dbReference type="SUPFAM" id="SSF54001">
    <property type="entry name" value="Cysteine proteinases"/>
    <property type="match status" value="1"/>
</dbReference>
<dbReference type="PANTHER" id="PTHR12411">
    <property type="entry name" value="CYSTEINE PROTEASE FAMILY C1-RELATED"/>
    <property type="match status" value="1"/>
</dbReference>
<evidence type="ECO:0000313" key="4">
    <source>
        <dbReference type="EMBL" id="RKR14654.1"/>
    </source>
</evidence>
<evidence type="ECO:0000313" key="5">
    <source>
        <dbReference type="Proteomes" id="UP000269412"/>
    </source>
</evidence>
<dbReference type="InterPro" id="IPR000668">
    <property type="entry name" value="Peptidase_C1A_C"/>
</dbReference>
<dbReference type="Pfam" id="PF00112">
    <property type="entry name" value="Peptidase_C1"/>
    <property type="match status" value="1"/>
</dbReference>
<dbReference type="PROSITE" id="PS00639">
    <property type="entry name" value="THIOL_PROTEASE_HIS"/>
    <property type="match status" value="1"/>
</dbReference>
<keyword evidence="2" id="KW-0732">Signal</keyword>
<evidence type="ECO:0000256" key="2">
    <source>
        <dbReference type="SAM" id="SignalP"/>
    </source>
</evidence>
<keyword evidence="5" id="KW-1185">Reference proteome</keyword>
<proteinExistence type="inferred from homology"/>
<dbReference type="Gene3D" id="3.90.70.10">
    <property type="entry name" value="Cysteine proteinases"/>
    <property type="match status" value="1"/>
</dbReference>
<sequence length="481" mass="54570">MMRLLFVFLCISSFSFGQTIPSTGLLFDDESYEETPIKARNVAFQDVVTETPATSLRKYTPEIRNQGGYGTCVGWASAYYGRTILDSRLQNTTDKKQITKKAFSPAFVYLNSNIENDYNCQGGAYIHRAMKTITEIGVPYLEDFNVMCDTKIPDGILEKAAKNKIKDFTRLFGADEPAEKKIDEVKRSLLNGNPVVFGFKVENSFFSAKTVYEPDNLGTDGGHAMCVVGYDDDKYGGAFEIINSWGSDWGNNGFMWIRYKDFPKYTRYAFEMIPETVVPKQKTVLAGELELRLRDNSVMKVSQGAGDYNGSVFGFQDVVIEEEEQSIGDYTTEVSYPIDTKYRMITKVNKPAYVYVLGSDSDNENSLLFPYKDSISPYINAEKADVIIPYAGPRQKAYFRLNKEVETDYTIVVFSLEKIDLKAVKKQLDEMEGKLLDKLYLIFEGKLINKEEVKLMEDKIGFKAEFDKGTMAMMILNIKRS</sequence>
<dbReference type="RefSeq" id="WP_121064063.1">
    <property type="nucleotide sequence ID" value="NZ_RBIQ01000007.1"/>
</dbReference>